<dbReference type="SUPFAM" id="SSF90112">
    <property type="entry name" value="Neurotransmitter-gated ion-channel transmembrane pore"/>
    <property type="match status" value="1"/>
</dbReference>
<feature type="transmembrane region" description="Helical" evidence="5">
    <location>
        <begin position="120"/>
        <end position="138"/>
    </location>
</feature>
<dbReference type="Pfam" id="PF02931">
    <property type="entry name" value="Neur_chan_LBD"/>
    <property type="match status" value="1"/>
</dbReference>
<dbReference type="InterPro" id="IPR038050">
    <property type="entry name" value="Neuro_actylchol_rec"/>
</dbReference>
<keyword evidence="3 5" id="KW-1133">Transmembrane helix</keyword>
<evidence type="ECO:0000256" key="4">
    <source>
        <dbReference type="ARBA" id="ARBA00023136"/>
    </source>
</evidence>
<evidence type="ECO:0000256" key="2">
    <source>
        <dbReference type="ARBA" id="ARBA00022692"/>
    </source>
</evidence>
<protein>
    <submittedName>
        <fullName evidence="9">Uncharacterized protein</fullName>
    </submittedName>
</protein>
<dbReference type="InterPro" id="IPR006029">
    <property type="entry name" value="Neurotrans-gated_channel_TM"/>
</dbReference>
<dbReference type="InterPro" id="IPR006202">
    <property type="entry name" value="Neur_chan_lig-bd"/>
</dbReference>
<feature type="transmembrane region" description="Helical" evidence="5">
    <location>
        <begin position="279"/>
        <end position="303"/>
    </location>
</feature>
<dbReference type="Proteomes" id="UP000887566">
    <property type="component" value="Unplaced"/>
</dbReference>
<sequence length="310" mass="35507">MHCNYDITLFPFDLQNCTMQVGSWMHTRDQMDIFFSTPTDIFSYKQNSQWDLISMMAHKLKEFFGAAAVPWSIIDYNIVIQRRPSYYILTFVLPSFIITTISIIGVFAPFNDAGDREEKVTMGLTTLLTMTVMVTLIADKMPKSSDGMPLLGIYIMLQIGIAALSSLMAVIVMYQHCKWTYGESVPQWILTITRLTQKKGSPSAEGPKYLTPFDRQCNRNGFIKDIKDVNSSDNPKEREEQTAIVQDIQLMMRQIIEHLKGVKEEEILRKEWQRAAQRLDLLLMLVFLVLNCILTVGFLAIGYSNLITKT</sequence>
<keyword evidence="4 5" id="KW-0472">Membrane</keyword>
<comment type="subcellular location">
    <subcellularLocation>
        <location evidence="1">Membrane</location>
        <topology evidence="1">Multi-pass membrane protein</topology>
    </subcellularLocation>
</comment>
<dbReference type="InterPro" id="IPR036734">
    <property type="entry name" value="Neur_chan_lig-bd_sf"/>
</dbReference>
<accession>A0A914V932</accession>
<dbReference type="PANTHER" id="PTHR18945">
    <property type="entry name" value="NEUROTRANSMITTER GATED ION CHANNEL"/>
    <property type="match status" value="1"/>
</dbReference>
<evidence type="ECO:0000256" key="5">
    <source>
        <dbReference type="SAM" id="Phobius"/>
    </source>
</evidence>
<evidence type="ECO:0000256" key="3">
    <source>
        <dbReference type="ARBA" id="ARBA00022989"/>
    </source>
</evidence>
<dbReference type="WBParaSite" id="PSAMB.scaffold1679size28766.g14397.t1">
    <property type="protein sequence ID" value="PSAMB.scaffold1679size28766.g14397.t1"/>
    <property type="gene ID" value="PSAMB.scaffold1679size28766.g14397"/>
</dbReference>
<organism evidence="8 9">
    <name type="scientific">Plectus sambesii</name>
    <dbReference type="NCBI Taxonomy" id="2011161"/>
    <lineage>
        <taxon>Eukaryota</taxon>
        <taxon>Metazoa</taxon>
        <taxon>Ecdysozoa</taxon>
        <taxon>Nematoda</taxon>
        <taxon>Chromadorea</taxon>
        <taxon>Plectida</taxon>
        <taxon>Plectina</taxon>
        <taxon>Plectoidea</taxon>
        <taxon>Plectidae</taxon>
        <taxon>Plectus</taxon>
    </lineage>
</organism>
<dbReference type="PRINTS" id="PR00252">
    <property type="entry name" value="NRIONCHANNEL"/>
</dbReference>
<feature type="domain" description="Neurotransmitter-gated ion-channel transmembrane" evidence="7">
    <location>
        <begin position="92"/>
        <end position="297"/>
    </location>
</feature>
<dbReference type="InterPro" id="IPR036719">
    <property type="entry name" value="Neuro-gated_channel_TM_sf"/>
</dbReference>
<dbReference type="Pfam" id="PF02932">
    <property type="entry name" value="Neur_chan_memb"/>
    <property type="match status" value="1"/>
</dbReference>
<evidence type="ECO:0000256" key="1">
    <source>
        <dbReference type="ARBA" id="ARBA00004141"/>
    </source>
</evidence>
<dbReference type="GO" id="GO:0004888">
    <property type="term" value="F:transmembrane signaling receptor activity"/>
    <property type="evidence" value="ECO:0007669"/>
    <property type="project" value="InterPro"/>
</dbReference>
<feature type="transmembrane region" description="Helical" evidence="5">
    <location>
        <begin position="150"/>
        <end position="174"/>
    </location>
</feature>
<reference evidence="9" key="1">
    <citation type="submission" date="2022-11" db="UniProtKB">
        <authorList>
            <consortium name="WormBaseParasite"/>
        </authorList>
    </citation>
    <scope>IDENTIFICATION</scope>
</reference>
<keyword evidence="8" id="KW-1185">Reference proteome</keyword>
<evidence type="ECO:0000313" key="9">
    <source>
        <dbReference type="WBParaSite" id="PSAMB.scaffold1679size28766.g14397.t1"/>
    </source>
</evidence>
<evidence type="ECO:0000313" key="8">
    <source>
        <dbReference type="Proteomes" id="UP000887566"/>
    </source>
</evidence>
<dbReference type="InterPro" id="IPR006201">
    <property type="entry name" value="Neur_channel"/>
</dbReference>
<evidence type="ECO:0000259" key="7">
    <source>
        <dbReference type="Pfam" id="PF02932"/>
    </source>
</evidence>
<name>A0A914V932_9BILA</name>
<proteinExistence type="predicted"/>
<dbReference type="Gene3D" id="2.70.170.10">
    <property type="entry name" value="Neurotransmitter-gated ion-channel ligand-binding domain"/>
    <property type="match status" value="1"/>
</dbReference>
<dbReference type="AlphaFoldDB" id="A0A914V932"/>
<dbReference type="SUPFAM" id="SSF63712">
    <property type="entry name" value="Nicotinic receptor ligand binding domain-like"/>
    <property type="match status" value="1"/>
</dbReference>
<evidence type="ECO:0000259" key="6">
    <source>
        <dbReference type="Pfam" id="PF02931"/>
    </source>
</evidence>
<keyword evidence="2 5" id="KW-0812">Transmembrane</keyword>
<feature type="domain" description="Neurotransmitter-gated ion-channel ligand-binding" evidence="6">
    <location>
        <begin position="2"/>
        <end position="84"/>
    </location>
</feature>
<dbReference type="GO" id="GO:0016020">
    <property type="term" value="C:membrane"/>
    <property type="evidence" value="ECO:0007669"/>
    <property type="project" value="UniProtKB-SubCell"/>
</dbReference>
<dbReference type="Gene3D" id="1.20.58.390">
    <property type="entry name" value="Neurotransmitter-gated ion-channel transmembrane domain"/>
    <property type="match status" value="1"/>
</dbReference>
<dbReference type="CDD" id="cd19051">
    <property type="entry name" value="LGIC_TM_cation"/>
    <property type="match status" value="1"/>
</dbReference>
<dbReference type="GO" id="GO:0005230">
    <property type="term" value="F:extracellular ligand-gated monoatomic ion channel activity"/>
    <property type="evidence" value="ECO:0007669"/>
    <property type="project" value="InterPro"/>
</dbReference>
<feature type="transmembrane region" description="Helical" evidence="5">
    <location>
        <begin position="86"/>
        <end position="108"/>
    </location>
</feature>